<feature type="region of interest" description="Disordered" evidence="7">
    <location>
        <begin position="1285"/>
        <end position="1334"/>
    </location>
</feature>
<dbReference type="Proteomes" id="UP000193144">
    <property type="component" value="Unassembled WGS sequence"/>
</dbReference>
<feature type="region of interest" description="Disordered" evidence="7">
    <location>
        <begin position="54"/>
        <end position="90"/>
    </location>
</feature>
<evidence type="ECO:0000256" key="4">
    <source>
        <dbReference type="ARBA" id="ARBA00022895"/>
    </source>
</evidence>
<dbReference type="SUPFAM" id="SSF48371">
    <property type="entry name" value="ARM repeat"/>
    <property type="match status" value="1"/>
</dbReference>
<feature type="compositionally biased region" description="Polar residues" evidence="7">
    <location>
        <begin position="1712"/>
        <end position="1728"/>
    </location>
</feature>
<comment type="subcellular location">
    <subcellularLocation>
        <location evidence="2">Chromosome</location>
        <location evidence="2">Telomere</location>
    </subcellularLocation>
    <subcellularLocation>
        <location evidence="1">Nucleus</location>
    </subcellularLocation>
</comment>
<keyword evidence="5" id="KW-0539">Nucleus</keyword>
<feature type="compositionally biased region" description="Polar residues" evidence="7">
    <location>
        <begin position="1500"/>
        <end position="1518"/>
    </location>
</feature>
<feature type="compositionally biased region" description="Polar residues" evidence="7">
    <location>
        <begin position="1551"/>
        <end position="1571"/>
    </location>
</feature>
<evidence type="ECO:0000256" key="6">
    <source>
        <dbReference type="ARBA" id="ARBA00023306"/>
    </source>
</evidence>
<sequence>MVFSTSKFQTFRPPTPPRELDKDAAVDVDEVLQFLDDPFGTKTLLDPISAASTSISKPLLNTPEQSPSSDAANASDSSSNRKKRVNFEIPTCTTPTTSLAAREWTPLRSSPLRPLPQTRVNRPLKSILKAFEPSATPPVNDQSTTASQFESFADMLESMVRMLAQGARPSKLDAYITLHGTMQAYDKVPDIQALASKMGLLAQFVKRDIQAPGIGGSGFDSPLVQQACKFLMVLLRIPDLKPAMDDEFCSFVVDRCIQVATDPIVPKSIVNHHLAILMQQNFRPRVMTVARVEKITDALETVDERVTGYSVKAYRIRVYRKLIQQRPELMSKHTEKWFKHTLQASLTSQKDINQSALETALCAAKTFSTDTHVAKTVLSMLNRVKEETTVGKVVTQELKKMLESEAAPLVPQIWGVLTALLRKSGDINQFIAIQDWLNLLQNFFNSKNEQVKVNANVAVSFLIYAVNLTQNTSQVWLDIFLNIHRQQIQRRNQWKRSEGEVVTASYLTLLYYGLRPTAPHEQLDRYWTQFVADFWKPLVHSHSPKYALVACRIVSGLLNGSRKPWNEERVLEIKSQGIVQRGELPLLDPKWVRKSLASILKFVETLLDAAPWWLEAGEDEPAKTMWLALLGSLVEASSKEVMASTETKDALAHIVNMLRRIWDRHTSELAIAQQKEDSWANKFCFLLETVLQSFGPLQFADKCLSRNEENDIELAATPSNRSRQHGPRISPLLYFVDLLINRSEGKISDEVRLRIVQLVLDPCLRARKTRLAKLELLRDCSTAVSSSSNNSVTASFWARLASATKDCIEEGSSDVNEQKSRQLGKEYELVVDILAMGSGHLLTAPAGCQLLNSFVSAVRLEAGEGAVVLAVIEKVSDQVLRYLGESDGSACVPLATILLRNSPMSIARRNLEQARQSLWPSSQAPARSHEFNPYNHFYAAIAAIGSTSYRDFQVRSSETLRDFFPALAHSIRGCSLSYLAVYLRSIQRGIAPWIEDSDRKLQDRDQNVKLLYPEVLKLWQDVSGALQRLPRKDNSILVVLEPIITAGFSSRRRGIVNASISAWNTTFGKEEALRYPVRLEHALQRLRGTVELCLPSLAPNADGENDSDDNLSFYESDSPAIDTGNGFGSPRVRSSPFRMVKNSRSSRSPAAPISANRRIPSRQTPKIRLRHEDSQIKFEPIVSSPSNPLDQKSQILTERQKEMIERQRGTAHLFSDVGARTEGQPRNNHLRPSDVEFNSDPVSADELPNENSRTPLQTITAMCPMDVFLGSSPTPQARNRNQQVLRDDVDVASPKATPAVQLTNDDEQLGSSPPRFEAPLSAPTPTSKDKSDDVVRDSFDYRQREDIDDGQSLTSVEEDRMDEVFLTVVSTPSQLDEAESSEDESPIDTDSSNVASSTVDLQITAQLNAELNAQAETNPVDDPVPESVTLPESNSEYVDASSQKLHSIVTNNEDMMDQSTEVEDTQIIPGDQPGDEGTDASTTESSRVGDSFLSVAALSPQVQNLRKSSRLSVTSSPGRYSKGKKRKSETADSNSTSKKNKTAETAEPQMPQDSPQIDRSLIQIASKSKPTPSKKRGRRSTQESPDTQVVVPETTGRKQPDRRSTSLLSQMELQSEEVLVEDTPAPKRARRRASQDVGAADAAVPQDPNSQVKRLSHIQVTPKRTPSLTSSSAPRRAIGEAPTPSTRMPVSEGEQKANVARQSGTAVPPPAEQSQPQHASDTAATPNRSFAERVILTPRSVLGRLRKILSDCSQLVLGRAEEREFDDVLFDLRKTVHAAGRREEEPQ</sequence>
<keyword evidence="6" id="KW-0131">Cell cycle</keyword>
<feature type="compositionally biased region" description="Acidic residues" evidence="7">
    <location>
        <begin position="1454"/>
        <end position="1464"/>
    </location>
</feature>
<proteinExistence type="predicted"/>
<comment type="caution">
    <text evidence="9">The sequence shown here is derived from an EMBL/GenBank/DDBJ whole genome shotgun (WGS) entry which is preliminary data.</text>
</comment>
<dbReference type="InterPro" id="IPR022031">
    <property type="entry name" value="Rif1_N"/>
</dbReference>
<feature type="compositionally biased region" description="Low complexity" evidence="7">
    <location>
        <begin position="68"/>
        <end position="78"/>
    </location>
</feature>
<evidence type="ECO:0000313" key="10">
    <source>
        <dbReference type="Proteomes" id="UP000193144"/>
    </source>
</evidence>
<feature type="domain" description="Telomere-associated protein Rif1 N-terminal" evidence="8">
    <location>
        <begin position="163"/>
        <end position="531"/>
    </location>
</feature>
<feature type="compositionally biased region" description="Basic and acidic residues" evidence="7">
    <location>
        <begin position="1595"/>
        <end position="1604"/>
    </location>
</feature>
<feature type="region of interest" description="Disordered" evidence="7">
    <location>
        <begin position="1"/>
        <end position="23"/>
    </location>
</feature>
<protein>
    <submittedName>
        <fullName evidence="9">Rap1-interacting factor 1 N terminal-domain-containing protein</fullName>
    </submittedName>
</protein>
<evidence type="ECO:0000256" key="2">
    <source>
        <dbReference type="ARBA" id="ARBA00004574"/>
    </source>
</evidence>
<dbReference type="Pfam" id="PF12231">
    <property type="entry name" value="Rif1_N"/>
    <property type="match status" value="1"/>
</dbReference>
<keyword evidence="4" id="KW-0779">Telomere</keyword>
<dbReference type="PANTHER" id="PTHR22928:SF3">
    <property type="entry name" value="TELOMERE-ASSOCIATED PROTEIN RIF1"/>
    <property type="match status" value="1"/>
</dbReference>
<feature type="compositionally biased region" description="Polar residues" evidence="7">
    <location>
        <begin position="1647"/>
        <end position="1673"/>
    </location>
</feature>
<feature type="region of interest" description="Disordered" evidence="7">
    <location>
        <begin position="1415"/>
        <end position="1730"/>
    </location>
</feature>
<organism evidence="9 10">
    <name type="scientific">Clohesyomyces aquaticus</name>
    <dbReference type="NCBI Taxonomy" id="1231657"/>
    <lineage>
        <taxon>Eukaryota</taxon>
        <taxon>Fungi</taxon>
        <taxon>Dikarya</taxon>
        <taxon>Ascomycota</taxon>
        <taxon>Pezizomycotina</taxon>
        <taxon>Dothideomycetes</taxon>
        <taxon>Pleosporomycetidae</taxon>
        <taxon>Pleosporales</taxon>
        <taxon>Lindgomycetaceae</taxon>
        <taxon>Clohesyomyces</taxon>
    </lineage>
</organism>
<evidence type="ECO:0000256" key="1">
    <source>
        <dbReference type="ARBA" id="ARBA00004123"/>
    </source>
</evidence>
<keyword evidence="3" id="KW-0158">Chromosome</keyword>
<feature type="compositionally biased region" description="Polar residues" evidence="7">
    <location>
        <begin position="1479"/>
        <end position="1488"/>
    </location>
</feature>
<dbReference type="GO" id="GO:0000723">
    <property type="term" value="P:telomere maintenance"/>
    <property type="evidence" value="ECO:0007669"/>
    <property type="project" value="TreeGrafter"/>
</dbReference>
<dbReference type="EMBL" id="MCFA01000139">
    <property type="protein sequence ID" value="ORY04126.1"/>
    <property type="molecule type" value="Genomic_DNA"/>
</dbReference>
<dbReference type="STRING" id="1231657.A0A1Y1Z1S3"/>
<reference evidence="9 10" key="1">
    <citation type="submission" date="2016-07" db="EMBL/GenBank/DDBJ databases">
        <title>Pervasive Adenine N6-methylation of Active Genes in Fungi.</title>
        <authorList>
            <consortium name="DOE Joint Genome Institute"/>
            <person name="Mondo S.J."/>
            <person name="Dannebaum R.O."/>
            <person name="Kuo R.C."/>
            <person name="Labutti K."/>
            <person name="Haridas S."/>
            <person name="Kuo A."/>
            <person name="Salamov A."/>
            <person name="Ahrendt S.R."/>
            <person name="Lipzen A."/>
            <person name="Sullivan W."/>
            <person name="Andreopoulos W.B."/>
            <person name="Clum A."/>
            <person name="Lindquist E."/>
            <person name="Daum C."/>
            <person name="Ramamoorthy G.K."/>
            <person name="Gryganskyi A."/>
            <person name="Culley D."/>
            <person name="Magnuson J.K."/>
            <person name="James T.Y."/>
            <person name="O'Malley M.A."/>
            <person name="Stajich J.E."/>
            <person name="Spatafora J.W."/>
            <person name="Visel A."/>
            <person name="Grigoriev I.V."/>
        </authorList>
    </citation>
    <scope>NUCLEOTIDE SEQUENCE [LARGE SCALE GENOMIC DNA]</scope>
    <source>
        <strain evidence="9 10">CBS 115471</strain>
    </source>
</reference>
<feature type="region of interest" description="Disordered" evidence="7">
    <location>
        <begin position="1219"/>
        <end position="1252"/>
    </location>
</feature>
<dbReference type="InterPro" id="IPR016024">
    <property type="entry name" value="ARM-type_fold"/>
</dbReference>
<feature type="compositionally biased region" description="Low complexity" evidence="7">
    <location>
        <begin position="1142"/>
        <end position="1158"/>
    </location>
</feature>
<accession>A0A1Y1Z1S3</accession>
<dbReference type="OrthoDB" id="5399929at2759"/>
<dbReference type="PANTHER" id="PTHR22928">
    <property type="entry name" value="TELOMERE-ASSOCIATED PROTEIN RIF1"/>
    <property type="match status" value="1"/>
</dbReference>
<feature type="region of interest" description="Disordered" evidence="7">
    <location>
        <begin position="1100"/>
        <end position="1166"/>
    </location>
</feature>
<gene>
    <name evidence="9" type="ORF">BCR34DRAFT_491831</name>
</gene>
<feature type="region of interest" description="Disordered" evidence="7">
    <location>
        <begin position="1370"/>
        <end position="1396"/>
    </location>
</feature>
<evidence type="ECO:0000313" key="9">
    <source>
        <dbReference type="EMBL" id="ORY04126.1"/>
    </source>
</evidence>
<feature type="region of interest" description="Disordered" evidence="7">
    <location>
        <begin position="1340"/>
        <end position="1359"/>
    </location>
</feature>
<feature type="compositionally biased region" description="Polar residues" evidence="7">
    <location>
        <begin position="1430"/>
        <end position="1453"/>
    </location>
</feature>
<evidence type="ECO:0000259" key="8">
    <source>
        <dbReference type="Pfam" id="PF12231"/>
    </source>
</evidence>
<evidence type="ECO:0000256" key="3">
    <source>
        <dbReference type="ARBA" id="ARBA00022454"/>
    </source>
</evidence>
<keyword evidence="10" id="KW-1185">Reference proteome</keyword>
<evidence type="ECO:0000256" key="5">
    <source>
        <dbReference type="ARBA" id="ARBA00023242"/>
    </source>
</evidence>
<name>A0A1Y1Z1S3_9PLEO</name>
<feature type="compositionally biased region" description="Acidic residues" evidence="7">
    <location>
        <begin position="1376"/>
        <end position="1387"/>
    </location>
</feature>
<dbReference type="GO" id="GO:0005634">
    <property type="term" value="C:nucleus"/>
    <property type="evidence" value="ECO:0007669"/>
    <property type="project" value="UniProtKB-SubCell"/>
</dbReference>
<dbReference type="GO" id="GO:0140445">
    <property type="term" value="C:chromosome, telomeric repeat region"/>
    <property type="evidence" value="ECO:0007669"/>
    <property type="project" value="TreeGrafter"/>
</dbReference>
<evidence type="ECO:0000256" key="7">
    <source>
        <dbReference type="SAM" id="MobiDB-lite"/>
    </source>
</evidence>